<dbReference type="Pfam" id="PF01416">
    <property type="entry name" value="PseudoU_synth_1"/>
    <property type="match status" value="1"/>
</dbReference>
<dbReference type="InterPro" id="IPR001406">
    <property type="entry name" value="PsdUridine_synth_TruA"/>
</dbReference>
<evidence type="ECO:0000256" key="4">
    <source>
        <dbReference type="SAM" id="MobiDB-lite"/>
    </source>
</evidence>
<dbReference type="Gene3D" id="3.30.70.580">
    <property type="entry name" value="Pseudouridine synthase I, catalytic domain, N-terminal subdomain"/>
    <property type="match status" value="1"/>
</dbReference>
<feature type="compositionally biased region" description="Low complexity" evidence="4">
    <location>
        <begin position="647"/>
        <end position="660"/>
    </location>
</feature>
<feature type="region of interest" description="Disordered" evidence="4">
    <location>
        <begin position="363"/>
        <end position="383"/>
    </location>
</feature>
<dbReference type="AlphaFoldDB" id="A0A835W776"/>
<dbReference type="PANTHER" id="PTHR11142:SF5">
    <property type="entry name" value="TRNA PSEUDOURIDINE(38_39) SYNTHASE"/>
    <property type="match status" value="1"/>
</dbReference>
<feature type="compositionally biased region" description="Gly residues" evidence="4">
    <location>
        <begin position="505"/>
        <end position="521"/>
    </location>
</feature>
<dbReference type="InterPro" id="IPR020103">
    <property type="entry name" value="PsdUridine_synth_cat_dom_sf"/>
</dbReference>
<organism evidence="6 7">
    <name type="scientific">Chlamydomonas schloesseri</name>
    <dbReference type="NCBI Taxonomy" id="2026947"/>
    <lineage>
        <taxon>Eukaryota</taxon>
        <taxon>Viridiplantae</taxon>
        <taxon>Chlorophyta</taxon>
        <taxon>core chlorophytes</taxon>
        <taxon>Chlorophyceae</taxon>
        <taxon>CS clade</taxon>
        <taxon>Chlamydomonadales</taxon>
        <taxon>Chlamydomonadaceae</taxon>
        <taxon>Chlamydomonas</taxon>
    </lineage>
</organism>
<dbReference type="InterPro" id="IPR020095">
    <property type="entry name" value="PsdUridine_synth_TruA_C"/>
</dbReference>
<dbReference type="GO" id="GO:1990481">
    <property type="term" value="P:mRNA pseudouridine synthesis"/>
    <property type="evidence" value="ECO:0007669"/>
    <property type="project" value="TreeGrafter"/>
</dbReference>
<feature type="region of interest" description="Disordered" evidence="4">
    <location>
        <begin position="87"/>
        <end position="115"/>
    </location>
</feature>
<evidence type="ECO:0000256" key="3">
    <source>
        <dbReference type="ARBA" id="ARBA00023235"/>
    </source>
</evidence>
<dbReference type="GO" id="GO:0031119">
    <property type="term" value="P:tRNA pseudouridine synthesis"/>
    <property type="evidence" value="ECO:0007669"/>
    <property type="project" value="TreeGrafter"/>
</dbReference>
<name>A0A835W776_9CHLO</name>
<feature type="region of interest" description="Disordered" evidence="4">
    <location>
        <begin position="647"/>
        <end position="672"/>
    </location>
</feature>
<accession>A0A835W776</accession>
<dbReference type="GO" id="GO:0009982">
    <property type="term" value="F:pseudouridine synthase activity"/>
    <property type="evidence" value="ECO:0007669"/>
    <property type="project" value="InterPro"/>
</dbReference>
<dbReference type="EMBL" id="JAEHOD010000032">
    <property type="protein sequence ID" value="KAG2443127.1"/>
    <property type="molecule type" value="Genomic_DNA"/>
</dbReference>
<feature type="domain" description="Pseudouridine synthase I TruA alpha/beta" evidence="5">
    <location>
        <begin position="293"/>
        <end position="454"/>
    </location>
</feature>
<gene>
    <name evidence="6" type="ORF">HYH02_009538</name>
</gene>
<dbReference type="GO" id="GO:0005634">
    <property type="term" value="C:nucleus"/>
    <property type="evidence" value="ECO:0007669"/>
    <property type="project" value="TreeGrafter"/>
</dbReference>
<keyword evidence="2" id="KW-0819">tRNA processing</keyword>
<dbReference type="OrthoDB" id="10256309at2759"/>
<keyword evidence="3" id="KW-0413">Isomerase</keyword>
<evidence type="ECO:0000259" key="5">
    <source>
        <dbReference type="Pfam" id="PF01416"/>
    </source>
</evidence>
<dbReference type="SUPFAM" id="SSF55120">
    <property type="entry name" value="Pseudouridine synthase"/>
    <property type="match status" value="1"/>
</dbReference>
<protein>
    <recommendedName>
        <fullName evidence="5">Pseudouridine synthase I TruA alpha/beta domain-containing protein</fullName>
    </recommendedName>
</protein>
<dbReference type="GO" id="GO:0003723">
    <property type="term" value="F:RNA binding"/>
    <property type="evidence" value="ECO:0007669"/>
    <property type="project" value="InterPro"/>
</dbReference>
<dbReference type="Proteomes" id="UP000613740">
    <property type="component" value="Unassembled WGS sequence"/>
</dbReference>
<evidence type="ECO:0000256" key="2">
    <source>
        <dbReference type="ARBA" id="ARBA00022694"/>
    </source>
</evidence>
<feature type="region of interest" description="Disordered" evidence="4">
    <location>
        <begin position="504"/>
        <end position="524"/>
    </location>
</feature>
<keyword evidence="7" id="KW-1185">Reference proteome</keyword>
<dbReference type="InterPro" id="IPR020097">
    <property type="entry name" value="PsdUridine_synth_TruA_a/b_dom"/>
</dbReference>
<evidence type="ECO:0000313" key="7">
    <source>
        <dbReference type="Proteomes" id="UP000613740"/>
    </source>
</evidence>
<comment type="similarity">
    <text evidence="1">Belongs to the tRNA pseudouridine synthase TruA family.</text>
</comment>
<proteinExistence type="inferred from homology"/>
<dbReference type="GO" id="GO:0005737">
    <property type="term" value="C:cytoplasm"/>
    <property type="evidence" value="ECO:0007669"/>
    <property type="project" value="TreeGrafter"/>
</dbReference>
<evidence type="ECO:0000256" key="1">
    <source>
        <dbReference type="ARBA" id="ARBA00009375"/>
    </source>
</evidence>
<evidence type="ECO:0000313" key="6">
    <source>
        <dbReference type="EMBL" id="KAG2443127.1"/>
    </source>
</evidence>
<dbReference type="PANTHER" id="PTHR11142">
    <property type="entry name" value="PSEUDOURIDYLATE SYNTHASE"/>
    <property type="match status" value="1"/>
</dbReference>
<reference evidence="6" key="1">
    <citation type="journal article" date="2020" name="bioRxiv">
        <title>Comparative genomics of Chlamydomonas.</title>
        <authorList>
            <person name="Craig R.J."/>
            <person name="Hasan A.R."/>
            <person name="Ness R.W."/>
            <person name="Keightley P.D."/>
        </authorList>
    </citation>
    <scope>NUCLEOTIDE SEQUENCE</scope>
    <source>
        <strain evidence="6">CCAP 11/173</strain>
    </source>
</reference>
<feature type="compositionally biased region" description="Pro residues" evidence="4">
    <location>
        <begin position="183"/>
        <end position="193"/>
    </location>
</feature>
<feature type="compositionally biased region" description="Low complexity" evidence="4">
    <location>
        <begin position="88"/>
        <end position="109"/>
    </location>
</feature>
<dbReference type="Gene3D" id="3.30.70.660">
    <property type="entry name" value="Pseudouridine synthase I, catalytic domain, C-terminal subdomain"/>
    <property type="match status" value="1"/>
</dbReference>
<dbReference type="InterPro" id="IPR020094">
    <property type="entry name" value="TruA/RsuA/RluB/E/F_N"/>
</dbReference>
<comment type="caution">
    <text evidence="6">The sequence shown here is derived from an EMBL/GenBank/DDBJ whole genome shotgun (WGS) entry which is preliminary data.</text>
</comment>
<feature type="compositionally biased region" description="Low complexity" evidence="4">
    <location>
        <begin position="211"/>
        <end position="260"/>
    </location>
</feature>
<sequence length="672" mass="66706">MSQRIALCLGYNGAGYFGLQRQPDNTGKPTIEQELERGLLEVGAMQHRNAGALHRVNWSRTSRTDKGVSAAANVVAFDVPHACLRAEQQQPQQQPQQQRAADSAGTSTSGSGGDGCGGDAGLAALVDRLNGAMKAPIRVWGGVRVGLSFDARRVACGRRYEYLLPLWALDPAVGKPRGVQPQPQQPPQQPPQQQPQQQQQQTKGPLQLQDTDAAGAAPPADAGATTTAAAAAPAPATDAAASTTSPTTTSPTTTTTTTTAERSRMRAEAEIRASSYSLTPTELKRLNLILGVFVGSHCFHNFTSEPCDDPESLRRTVHVARAEGPVYLPGPCGSAPTAQAEAEAEAEAAAAAAADAGARAAAGGAAQGGEQQPAGQAAAQGPQAAAQGSEPYVRIVFIGTGFLMHQIRRMVGLALAVARKAAPPDCIRAALDPARPHITPPTAPPTGLMMDRAYFSKESYETARAAAAASTVAVASSAAAGGVLGTPPLGTACAPSQKAAAQGNGINGGGGGGGGSSGGGDWRSRLEELSTSGEEFKGRELYAAVCGAGPVEMFQFLCGLTDSAFGFRSWAKRPLAAAAGAAPAPAAAAGVGAARAAGAGAAAVGKGGSASGGGSGAAAGAGAAAGGGVGAKPAAAAAAAAAATGDAGAGADAGTAAADGEGQPPHKLPRVE</sequence>
<feature type="region of interest" description="Disordered" evidence="4">
    <location>
        <begin position="174"/>
        <end position="264"/>
    </location>
</feature>